<dbReference type="RefSeq" id="WP_216147200.1">
    <property type="nucleotide sequence ID" value="NZ_JAHLDV010000010.1"/>
</dbReference>
<keyword evidence="4 11" id="KW-0540">Nuclease</keyword>
<dbReference type="SMART" id="SM00493">
    <property type="entry name" value="TOPRIM"/>
    <property type="match status" value="1"/>
</dbReference>
<accession>A0ABS6BRJ1</accession>
<dbReference type="EMBL" id="JAHLDV010000010">
    <property type="protein sequence ID" value="MBU3159536.1"/>
    <property type="molecule type" value="Genomic_DNA"/>
</dbReference>
<keyword evidence="5" id="KW-0479">Metal-binding</keyword>
<keyword evidence="7 11" id="KW-0255">Endonuclease</keyword>
<keyword evidence="15" id="KW-1185">Reference proteome</keyword>
<feature type="domain" description="Toprim" evidence="13">
    <location>
        <begin position="3"/>
        <end position="84"/>
    </location>
</feature>
<evidence type="ECO:0000256" key="10">
    <source>
        <dbReference type="ARBA" id="ARBA00022884"/>
    </source>
</evidence>
<keyword evidence="3 11" id="KW-0698">rRNA processing</keyword>
<dbReference type="PROSITE" id="PS50880">
    <property type="entry name" value="TOPRIM"/>
    <property type="match status" value="1"/>
</dbReference>
<name>A0ABS6BRJ1_9CLOT</name>
<evidence type="ECO:0000256" key="12">
    <source>
        <dbReference type="NCBIfam" id="TIGR00334"/>
    </source>
</evidence>
<gene>
    <name evidence="11 14" type="primary">rnmV</name>
    <name evidence="14" type="ORF">KPL37_07170</name>
</gene>
<evidence type="ECO:0000256" key="8">
    <source>
        <dbReference type="ARBA" id="ARBA00022801"/>
    </source>
</evidence>
<evidence type="ECO:0000256" key="3">
    <source>
        <dbReference type="ARBA" id="ARBA00022552"/>
    </source>
</evidence>
<dbReference type="InterPro" id="IPR006171">
    <property type="entry name" value="TOPRIM_dom"/>
</dbReference>
<dbReference type="InterPro" id="IPR004466">
    <property type="entry name" value="RNase_M5"/>
</dbReference>
<comment type="function">
    <text evidence="11">Required for correct processing of both the 5' and 3' ends of 5S rRNA precursor. Cleaves both sides of a double-stranded region yielding mature 5S rRNA in one step.</text>
</comment>
<evidence type="ECO:0000256" key="2">
    <source>
        <dbReference type="ARBA" id="ARBA00022517"/>
    </source>
</evidence>
<evidence type="ECO:0000259" key="13">
    <source>
        <dbReference type="PROSITE" id="PS50880"/>
    </source>
</evidence>
<keyword evidence="2 11" id="KW-0690">Ribosome biogenesis</keyword>
<evidence type="ECO:0000313" key="15">
    <source>
        <dbReference type="Proteomes" id="UP000776252"/>
    </source>
</evidence>
<dbReference type="Pfam" id="PF13331">
    <property type="entry name" value="DUF4093"/>
    <property type="match status" value="1"/>
</dbReference>
<dbReference type="NCBIfam" id="TIGR00334">
    <property type="entry name" value="5S_RNA_mat_M5"/>
    <property type="match status" value="1"/>
</dbReference>
<dbReference type="CDD" id="cd01027">
    <property type="entry name" value="TOPRIM_RNase_M5_like"/>
    <property type="match status" value="1"/>
</dbReference>
<sequence length="187" mass="21179">MIKEVIVVEGRDDVTAVKRAVEAELISVGGFGINEKVINKIREAQKRKGVIIFTDPDFAGEKIRRIITKRVANVKHAYISQKEGTRDGDIGVENASPETILRALEAAKFEVQEKRKEFDVHDMIFFKLTADSKARERRDALGNKLGIGYGNASQFLTRLNNYGIVKEEFTEALEKINKEMNYGRFDD</sequence>
<dbReference type="GO" id="GO:0043822">
    <property type="term" value="F:ribonuclease M5 activity"/>
    <property type="evidence" value="ECO:0007669"/>
    <property type="project" value="UniProtKB-EC"/>
</dbReference>
<comment type="catalytic activity">
    <reaction evidence="11">
        <text>Endonucleolytic cleavage of RNA, removing 21 and 42 nucleotides, respectively, from the 5'- and 3'-termini of a 5S-rRNA precursor.</text>
        <dbReference type="EC" id="3.1.26.8"/>
    </reaction>
</comment>
<dbReference type="HAMAP" id="MF_01469">
    <property type="entry name" value="RNase_M5"/>
    <property type="match status" value="1"/>
</dbReference>
<comment type="subcellular location">
    <subcellularLocation>
        <location evidence="11">Cytoplasm</location>
    </subcellularLocation>
</comment>
<evidence type="ECO:0000256" key="11">
    <source>
        <dbReference type="HAMAP-Rule" id="MF_01469"/>
    </source>
</evidence>
<dbReference type="PANTHER" id="PTHR39156">
    <property type="entry name" value="RIBONUCLEASE M5"/>
    <property type="match status" value="1"/>
</dbReference>
<dbReference type="EC" id="3.1.26.8" evidence="11 12"/>
<evidence type="ECO:0000256" key="4">
    <source>
        <dbReference type="ARBA" id="ARBA00022722"/>
    </source>
</evidence>
<keyword evidence="6 11" id="KW-0699">rRNA-binding</keyword>
<protein>
    <recommendedName>
        <fullName evidence="11 12">Ribonuclease M5</fullName>
        <ecNumber evidence="11 12">3.1.26.8</ecNumber>
    </recommendedName>
    <alternativeName>
        <fullName evidence="11">RNase M5</fullName>
    </alternativeName>
    <alternativeName>
        <fullName evidence="11">Ribosomal RNA terminal maturase M5</fullName>
    </alternativeName>
</protein>
<evidence type="ECO:0000256" key="1">
    <source>
        <dbReference type="ARBA" id="ARBA00022490"/>
    </source>
</evidence>
<dbReference type="PANTHER" id="PTHR39156:SF1">
    <property type="entry name" value="RIBONUCLEASE M5"/>
    <property type="match status" value="1"/>
</dbReference>
<dbReference type="Proteomes" id="UP000776252">
    <property type="component" value="Unassembled WGS sequence"/>
</dbReference>
<dbReference type="InterPro" id="IPR025156">
    <property type="entry name" value="RNase_M5_C"/>
</dbReference>
<evidence type="ECO:0000256" key="6">
    <source>
        <dbReference type="ARBA" id="ARBA00022730"/>
    </source>
</evidence>
<evidence type="ECO:0000256" key="9">
    <source>
        <dbReference type="ARBA" id="ARBA00022842"/>
    </source>
</evidence>
<keyword evidence="8 11" id="KW-0378">Hydrolase</keyword>
<dbReference type="Pfam" id="PF01751">
    <property type="entry name" value="Toprim"/>
    <property type="match status" value="1"/>
</dbReference>
<evidence type="ECO:0000256" key="7">
    <source>
        <dbReference type="ARBA" id="ARBA00022759"/>
    </source>
</evidence>
<dbReference type="InterPro" id="IPR034141">
    <property type="entry name" value="TOPRIM_RNase_M5-like"/>
</dbReference>
<keyword evidence="1 11" id="KW-0963">Cytoplasm</keyword>
<comment type="similarity">
    <text evidence="11">Belongs to the ribonuclease M5 family.</text>
</comment>
<keyword evidence="10 11" id="KW-0694">RNA-binding</keyword>
<evidence type="ECO:0000313" key="14">
    <source>
        <dbReference type="EMBL" id="MBU3159536.1"/>
    </source>
</evidence>
<keyword evidence="9" id="KW-0460">Magnesium</keyword>
<evidence type="ECO:0000256" key="5">
    <source>
        <dbReference type="ARBA" id="ARBA00022723"/>
    </source>
</evidence>
<proteinExistence type="inferred from homology"/>
<comment type="caution">
    <text evidence="14">The sequence shown here is derived from an EMBL/GenBank/DDBJ whole genome shotgun (WGS) entry which is preliminary data.</text>
</comment>
<reference evidence="14 15" key="1">
    <citation type="submission" date="2021-06" db="EMBL/GenBank/DDBJ databases">
        <title>Clostridia strains as spoilage organisms.</title>
        <authorList>
            <person name="Wambui J."/>
            <person name="Stephan R."/>
            <person name="Stevens M.J.A."/>
        </authorList>
    </citation>
    <scope>NUCLEOTIDE SEQUENCE [LARGE SCALE GENOMIC DNA]</scope>
    <source>
        <strain evidence="14 15">DSM 14204</strain>
    </source>
</reference>
<organism evidence="14 15">
    <name type="scientific">Clostridium frigoris</name>
    <dbReference type="NCBI Taxonomy" id="205327"/>
    <lineage>
        <taxon>Bacteria</taxon>
        <taxon>Bacillati</taxon>
        <taxon>Bacillota</taxon>
        <taxon>Clostridia</taxon>
        <taxon>Eubacteriales</taxon>
        <taxon>Clostridiaceae</taxon>
        <taxon>Clostridium</taxon>
    </lineage>
</organism>